<dbReference type="SUPFAM" id="SSF69065">
    <property type="entry name" value="RNase III domain-like"/>
    <property type="match status" value="1"/>
</dbReference>
<dbReference type="CDD" id="cd10845">
    <property type="entry name" value="DSRM_RNAse_III_family"/>
    <property type="match status" value="1"/>
</dbReference>
<proteinExistence type="inferred from homology"/>
<evidence type="ECO:0000256" key="2">
    <source>
        <dbReference type="ARBA" id="ARBA00004496"/>
    </source>
</evidence>
<accession>A0A4S5BV64</accession>
<evidence type="ECO:0000256" key="10">
    <source>
        <dbReference type="ARBA" id="ARBA00022723"/>
    </source>
</evidence>
<dbReference type="Gene3D" id="3.30.160.20">
    <property type="match status" value="1"/>
</dbReference>
<dbReference type="InterPro" id="IPR000999">
    <property type="entry name" value="RNase_III_dom"/>
</dbReference>
<feature type="domain" description="DRBM" evidence="16">
    <location>
        <begin position="150"/>
        <end position="220"/>
    </location>
</feature>
<keyword evidence="19" id="KW-1185">Reference proteome</keyword>
<evidence type="ECO:0000256" key="12">
    <source>
        <dbReference type="ARBA" id="ARBA00022801"/>
    </source>
</evidence>
<dbReference type="PANTHER" id="PTHR11207:SF0">
    <property type="entry name" value="RIBONUCLEASE 3"/>
    <property type="match status" value="1"/>
</dbReference>
<dbReference type="GO" id="GO:0005737">
    <property type="term" value="C:cytoplasm"/>
    <property type="evidence" value="ECO:0007669"/>
    <property type="project" value="UniProtKB-SubCell"/>
</dbReference>
<dbReference type="PROSITE" id="PS50142">
    <property type="entry name" value="RNASE_3_2"/>
    <property type="match status" value="1"/>
</dbReference>
<keyword evidence="11 15" id="KW-0255">Endonuclease</keyword>
<dbReference type="Pfam" id="PF14622">
    <property type="entry name" value="Ribonucleas_3_3"/>
    <property type="match status" value="1"/>
</dbReference>
<dbReference type="NCBIfam" id="TIGR02191">
    <property type="entry name" value="RNaseIII"/>
    <property type="match status" value="1"/>
</dbReference>
<evidence type="ECO:0000256" key="7">
    <source>
        <dbReference type="ARBA" id="ARBA00022664"/>
    </source>
</evidence>
<evidence type="ECO:0000259" key="16">
    <source>
        <dbReference type="PROSITE" id="PS50137"/>
    </source>
</evidence>
<comment type="similarity">
    <text evidence="3">Belongs to the ribonuclease III family.</text>
</comment>
<dbReference type="OrthoDB" id="9805026at2"/>
<dbReference type="GO" id="GO:0042802">
    <property type="term" value="F:identical protein binding"/>
    <property type="evidence" value="ECO:0007669"/>
    <property type="project" value="UniProtKB-ARBA"/>
</dbReference>
<evidence type="ECO:0000256" key="6">
    <source>
        <dbReference type="ARBA" id="ARBA00022552"/>
    </source>
</evidence>
<comment type="subunit">
    <text evidence="4 15">Homodimer.</text>
</comment>
<evidence type="ECO:0000259" key="17">
    <source>
        <dbReference type="PROSITE" id="PS50142"/>
    </source>
</evidence>
<dbReference type="SUPFAM" id="SSF54768">
    <property type="entry name" value="dsRNA-binding domain-like"/>
    <property type="match status" value="1"/>
</dbReference>
<dbReference type="CDD" id="cd00593">
    <property type="entry name" value="RIBOc"/>
    <property type="match status" value="1"/>
</dbReference>
<dbReference type="InterPro" id="IPR036389">
    <property type="entry name" value="RNase_III_sf"/>
</dbReference>
<dbReference type="PROSITE" id="PS00517">
    <property type="entry name" value="RNASE_3_1"/>
    <property type="match status" value="1"/>
</dbReference>
<feature type="binding site" evidence="15">
    <location>
        <position position="112"/>
    </location>
    <ligand>
        <name>Mg(2+)</name>
        <dbReference type="ChEBI" id="CHEBI:18420"/>
    </ligand>
</feature>
<evidence type="ECO:0000256" key="1">
    <source>
        <dbReference type="ARBA" id="ARBA00000109"/>
    </source>
</evidence>
<feature type="domain" description="RNase III" evidence="17">
    <location>
        <begin position="1"/>
        <end position="123"/>
    </location>
</feature>
<dbReference type="GO" id="GO:0006397">
    <property type="term" value="P:mRNA processing"/>
    <property type="evidence" value="ECO:0007669"/>
    <property type="project" value="UniProtKB-UniRule"/>
</dbReference>
<dbReference type="SMART" id="SM00535">
    <property type="entry name" value="RIBOc"/>
    <property type="match status" value="1"/>
</dbReference>
<keyword evidence="9 15" id="KW-0540">Nuclease</keyword>
<evidence type="ECO:0000256" key="4">
    <source>
        <dbReference type="ARBA" id="ARBA00011738"/>
    </source>
</evidence>
<gene>
    <name evidence="15" type="primary">rnc</name>
    <name evidence="18" type="ORF">E8K88_00890</name>
</gene>
<dbReference type="FunFam" id="1.10.1520.10:FF:000001">
    <property type="entry name" value="Ribonuclease 3"/>
    <property type="match status" value="1"/>
</dbReference>
<dbReference type="PROSITE" id="PS50137">
    <property type="entry name" value="DS_RBD"/>
    <property type="match status" value="1"/>
</dbReference>
<keyword evidence="15" id="KW-0699">rRNA-binding</keyword>
<dbReference type="GO" id="GO:0008033">
    <property type="term" value="P:tRNA processing"/>
    <property type="evidence" value="ECO:0007669"/>
    <property type="project" value="UniProtKB-KW"/>
</dbReference>
<evidence type="ECO:0000256" key="5">
    <source>
        <dbReference type="ARBA" id="ARBA00022490"/>
    </source>
</evidence>
<dbReference type="EC" id="3.1.26.3" evidence="15"/>
<evidence type="ECO:0000256" key="11">
    <source>
        <dbReference type="ARBA" id="ARBA00022759"/>
    </source>
</evidence>
<evidence type="ECO:0000313" key="19">
    <source>
        <dbReference type="Proteomes" id="UP000306236"/>
    </source>
</evidence>
<dbReference type="AlphaFoldDB" id="A0A4S5BV64"/>
<feature type="binding site" evidence="15">
    <location>
        <position position="109"/>
    </location>
    <ligand>
        <name>Mg(2+)</name>
        <dbReference type="ChEBI" id="CHEBI:18420"/>
    </ligand>
</feature>
<organism evidence="18 19">
    <name type="scientific">Lampropedia aestuarii</name>
    <dbReference type="NCBI Taxonomy" id="2562762"/>
    <lineage>
        <taxon>Bacteria</taxon>
        <taxon>Pseudomonadati</taxon>
        <taxon>Pseudomonadota</taxon>
        <taxon>Betaproteobacteria</taxon>
        <taxon>Burkholderiales</taxon>
        <taxon>Comamonadaceae</taxon>
        <taxon>Lampropedia</taxon>
    </lineage>
</organism>
<comment type="caution">
    <text evidence="18">The sequence shown here is derived from an EMBL/GenBank/DDBJ whole genome shotgun (WGS) entry which is preliminary data.</text>
</comment>
<evidence type="ECO:0000256" key="9">
    <source>
        <dbReference type="ARBA" id="ARBA00022722"/>
    </source>
</evidence>
<dbReference type="Pfam" id="PF00035">
    <property type="entry name" value="dsrm"/>
    <property type="match status" value="1"/>
</dbReference>
<evidence type="ECO:0000256" key="15">
    <source>
        <dbReference type="HAMAP-Rule" id="MF_00104"/>
    </source>
</evidence>
<protein>
    <recommendedName>
        <fullName evidence="15">Ribonuclease 3</fullName>
        <ecNumber evidence="15">3.1.26.3</ecNumber>
    </recommendedName>
    <alternativeName>
        <fullName evidence="15">Ribonuclease III</fullName>
        <shortName evidence="15">RNase III</shortName>
    </alternativeName>
</protein>
<dbReference type="GO" id="GO:0010468">
    <property type="term" value="P:regulation of gene expression"/>
    <property type="evidence" value="ECO:0007669"/>
    <property type="project" value="TreeGrafter"/>
</dbReference>
<dbReference type="GO" id="GO:0046872">
    <property type="term" value="F:metal ion binding"/>
    <property type="evidence" value="ECO:0007669"/>
    <property type="project" value="UniProtKB-KW"/>
</dbReference>
<keyword evidence="12 15" id="KW-0378">Hydrolase</keyword>
<dbReference type="PANTHER" id="PTHR11207">
    <property type="entry name" value="RIBONUCLEASE III"/>
    <property type="match status" value="1"/>
</dbReference>
<evidence type="ECO:0000256" key="3">
    <source>
        <dbReference type="ARBA" id="ARBA00010183"/>
    </source>
</evidence>
<name>A0A4S5BV64_9BURK</name>
<reference evidence="18 19" key="1">
    <citation type="submission" date="2019-04" db="EMBL/GenBank/DDBJ databases">
        <title>Lampropedia sp YIM MLB12 draf genome.</title>
        <authorList>
            <person name="Wang Y.-X."/>
        </authorList>
    </citation>
    <scope>NUCLEOTIDE SEQUENCE [LARGE SCALE GENOMIC DNA]</scope>
    <source>
        <strain evidence="18 19">YIM MLB12</strain>
    </source>
</reference>
<dbReference type="GO" id="GO:0003725">
    <property type="term" value="F:double-stranded RNA binding"/>
    <property type="evidence" value="ECO:0007669"/>
    <property type="project" value="TreeGrafter"/>
</dbReference>
<evidence type="ECO:0000256" key="14">
    <source>
        <dbReference type="ARBA" id="ARBA00022884"/>
    </source>
</evidence>
<keyword evidence="10 15" id="KW-0479">Metal-binding</keyword>
<feature type="active site" evidence="15">
    <location>
        <position position="112"/>
    </location>
</feature>
<comment type="cofactor">
    <cofactor evidence="15">
        <name>Mg(2+)</name>
        <dbReference type="ChEBI" id="CHEBI:18420"/>
    </cofactor>
</comment>
<evidence type="ECO:0000313" key="18">
    <source>
        <dbReference type="EMBL" id="THJ36600.1"/>
    </source>
</evidence>
<dbReference type="FunFam" id="3.30.160.20:FF:000003">
    <property type="entry name" value="Ribonuclease 3"/>
    <property type="match status" value="1"/>
</dbReference>
<comment type="subcellular location">
    <subcellularLocation>
        <location evidence="2 15">Cytoplasm</location>
    </subcellularLocation>
</comment>
<dbReference type="HAMAP" id="MF_00104">
    <property type="entry name" value="RNase_III"/>
    <property type="match status" value="1"/>
</dbReference>
<keyword evidence="7 15" id="KW-0507">mRNA processing</keyword>
<dbReference type="InterPro" id="IPR014720">
    <property type="entry name" value="dsRBD_dom"/>
</dbReference>
<comment type="catalytic activity">
    <reaction evidence="1 15">
        <text>Endonucleolytic cleavage to 5'-phosphomonoester.</text>
        <dbReference type="EC" id="3.1.26.3"/>
    </reaction>
</comment>
<keyword evidence="6 15" id="KW-0698">rRNA processing</keyword>
<dbReference type="InterPro" id="IPR011907">
    <property type="entry name" value="RNase_III"/>
</dbReference>
<sequence length="226" mass="24539">MIALSAQLGFPAQRASQLRHALTHRSFSATHNERLEFLGDAVLNLCISDWLMQRLPAATEGELSRTRANLVCEESLHKIGLQLGLPKLLLLGEGERKTGGSQRVSILADAVEALIGVVYAEQGYAAAQTLVKRLFENVDLSATAKAKAKDPKTSLQEWLQAKRMALPVYTLDEVRGAEHQQTFVISCSVPAMDLLAHGQGSSRKAAEREAAAALLNLLMTKKGLKT</sequence>
<keyword evidence="14 15" id="KW-0694">RNA-binding</keyword>
<dbReference type="GO" id="GO:0019843">
    <property type="term" value="F:rRNA binding"/>
    <property type="evidence" value="ECO:0007669"/>
    <property type="project" value="UniProtKB-KW"/>
</dbReference>
<dbReference type="GO" id="GO:0006364">
    <property type="term" value="P:rRNA processing"/>
    <property type="evidence" value="ECO:0007669"/>
    <property type="project" value="UniProtKB-UniRule"/>
</dbReference>
<evidence type="ECO:0000256" key="13">
    <source>
        <dbReference type="ARBA" id="ARBA00022842"/>
    </source>
</evidence>
<dbReference type="Proteomes" id="UP000306236">
    <property type="component" value="Unassembled WGS sequence"/>
</dbReference>
<dbReference type="EMBL" id="SSWX01000001">
    <property type="protein sequence ID" value="THJ36600.1"/>
    <property type="molecule type" value="Genomic_DNA"/>
</dbReference>
<keyword evidence="5 15" id="KW-0963">Cytoplasm</keyword>
<feature type="active site" evidence="15">
    <location>
        <position position="40"/>
    </location>
</feature>
<keyword evidence="8 15" id="KW-0819">tRNA processing</keyword>
<feature type="binding site" evidence="15">
    <location>
        <position position="36"/>
    </location>
    <ligand>
        <name>Mg(2+)</name>
        <dbReference type="ChEBI" id="CHEBI:18420"/>
    </ligand>
</feature>
<dbReference type="GO" id="GO:0004525">
    <property type="term" value="F:ribonuclease III activity"/>
    <property type="evidence" value="ECO:0007669"/>
    <property type="project" value="UniProtKB-UniRule"/>
</dbReference>
<dbReference type="SMART" id="SM00358">
    <property type="entry name" value="DSRM"/>
    <property type="match status" value="1"/>
</dbReference>
<comment type="function">
    <text evidence="15">Digests double-stranded RNA. Involved in the processing of primary rRNA transcript to yield the immediate precursors to the large and small rRNAs (23S and 16S). Processes some mRNAs, and tRNAs when they are encoded in the rRNA operon. Processes pre-crRNA and tracrRNA of type II CRISPR loci if present in the organism.</text>
</comment>
<evidence type="ECO:0000256" key="8">
    <source>
        <dbReference type="ARBA" id="ARBA00022694"/>
    </source>
</evidence>
<dbReference type="Gene3D" id="1.10.1520.10">
    <property type="entry name" value="Ribonuclease III domain"/>
    <property type="match status" value="1"/>
</dbReference>
<keyword evidence="13 15" id="KW-0460">Magnesium</keyword>